<comment type="caution">
    <text evidence="2">The sequence shown here is derived from an EMBL/GenBank/DDBJ whole genome shotgun (WGS) entry which is preliminary data.</text>
</comment>
<organism evidence="2 3">
    <name type="scientific">Paraconexibacter algicola</name>
    <dbReference type="NCBI Taxonomy" id="2133960"/>
    <lineage>
        <taxon>Bacteria</taxon>
        <taxon>Bacillati</taxon>
        <taxon>Actinomycetota</taxon>
        <taxon>Thermoleophilia</taxon>
        <taxon>Solirubrobacterales</taxon>
        <taxon>Paraconexibacteraceae</taxon>
        <taxon>Paraconexibacter</taxon>
    </lineage>
</organism>
<evidence type="ECO:0000313" key="3">
    <source>
        <dbReference type="Proteomes" id="UP000240739"/>
    </source>
</evidence>
<evidence type="ECO:0000256" key="1">
    <source>
        <dbReference type="SAM" id="Phobius"/>
    </source>
</evidence>
<name>A0A2T4UL69_9ACTN</name>
<keyword evidence="1" id="KW-0472">Membrane</keyword>
<evidence type="ECO:0000313" key="2">
    <source>
        <dbReference type="EMBL" id="PTL59996.1"/>
    </source>
</evidence>
<dbReference type="AlphaFoldDB" id="A0A2T4UL69"/>
<feature type="transmembrane region" description="Helical" evidence="1">
    <location>
        <begin position="16"/>
        <end position="37"/>
    </location>
</feature>
<dbReference type="Pfam" id="PF07098">
    <property type="entry name" value="DUF1360"/>
    <property type="match status" value="1"/>
</dbReference>
<protein>
    <recommendedName>
        <fullName evidence="4">DUF1360 domain-containing protein</fullName>
    </recommendedName>
</protein>
<evidence type="ECO:0008006" key="4">
    <source>
        <dbReference type="Google" id="ProtNLM"/>
    </source>
</evidence>
<keyword evidence="1" id="KW-1133">Transmembrane helix</keyword>
<keyword evidence="3" id="KW-1185">Reference proteome</keyword>
<dbReference type="OrthoDB" id="4722315at2"/>
<gene>
    <name evidence="2" type="ORF">C7Y72_10225</name>
</gene>
<accession>A0A2T4UL69</accession>
<reference evidence="2 3" key="1">
    <citation type="submission" date="2018-03" db="EMBL/GenBank/DDBJ databases">
        <title>Aquarubrobacter algicola gen. nov., sp. nov., a novel actinobacterium isolated from shallow eutrophic lake during the end of cyanobacterial harmful algal blooms.</title>
        <authorList>
            <person name="Chun S.J."/>
        </authorList>
    </citation>
    <scope>NUCLEOTIDE SEQUENCE [LARGE SCALE GENOMIC DNA]</scope>
    <source>
        <strain evidence="2 3">Seoho-28</strain>
    </source>
</reference>
<sequence>MAQHEPFPDPASAPPLRGYAFLTATFAGLAVVGGALAGRAGPSVELQARDVALLGAATFKISRLVTREHVTTVMRRPFTRHAGPDGDPTEVPRRDGPVRQALGELLLCPYCLDHWVAAGFVIGLHRAPDTTRAVAAVYAVTAVGDAAQLAWRAAQARA</sequence>
<dbReference type="RefSeq" id="WP_107568640.1">
    <property type="nucleotide sequence ID" value="NZ_PYYB01000001.1"/>
</dbReference>
<dbReference type="Proteomes" id="UP000240739">
    <property type="component" value="Unassembled WGS sequence"/>
</dbReference>
<dbReference type="EMBL" id="PYYB01000001">
    <property type="protein sequence ID" value="PTL59996.1"/>
    <property type="molecule type" value="Genomic_DNA"/>
</dbReference>
<dbReference type="InterPro" id="IPR010773">
    <property type="entry name" value="Mycophage_PG1_Gp7"/>
</dbReference>
<proteinExistence type="predicted"/>
<keyword evidence="1" id="KW-0812">Transmembrane</keyword>